<sequence length="388" mass="42538">MLGHVMGEVQPSAATKVARKGPWRLVTRTFAKAWEGNIFSEAAEAAFWQTLSLPPLLLGLLGSLGFVGEWFGQDVVAAVHDRIIGFCRTVFSQNAVHDIIEPTVNSILTVGKGEIVSVGFLISLWAGSSAMSSFVDAITVAHDQYGVRNDVWQRIFALLLYLCGLVILVVGLPLLAIGPDLLPEFFPVAWRPTVTSWVSALYFPTLGVMITLALTTLYKLALPRKLPWHRGLPGAVLAMVVFLLSSVGLRVYLNWITKTGYTYGALAAPIAFLLLMFFIGLAVVGGAYFNSAIQELWPAKATRRQRRKWRRLEMERASERLRTEEGRKLWDRTTTPLRRPRAEDVSPNGTGPEPSEEDTSSPSAPEPAPSAAQGRASTEGTTRNPPPD</sequence>
<accession>R1HXM2</accession>
<evidence type="ECO:0000313" key="8">
    <source>
        <dbReference type="EMBL" id="EOD62989.1"/>
    </source>
</evidence>
<name>R1HXM2_9PSEU</name>
<dbReference type="Pfam" id="PF03631">
    <property type="entry name" value="Virul_fac_BrkB"/>
    <property type="match status" value="1"/>
</dbReference>
<comment type="subcellular location">
    <subcellularLocation>
        <location evidence="1">Cell membrane</location>
        <topology evidence="1">Multi-pass membrane protein</topology>
    </subcellularLocation>
</comment>
<feature type="region of interest" description="Disordered" evidence="6">
    <location>
        <begin position="326"/>
        <end position="388"/>
    </location>
</feature>
<reference evidence="8 9" key="1">
    <citation type="submission" date="2013-02" db="EMBL/GenBank/DDBJ databases">
        <title>Draft genome sequence of Amycolatopsis vancoresmycina strain DSM 44592T.</title>
        <authorList>
            <person name="Kumar S."/>
            <person name="Kaur N."/>
            <person name="Kaur C."/>
            <person name="Raghava G.P.S."/>
            <person name="Mayilraj S."/>
        </authorList>
    </citation>
    <scope>NUCLEOTIDE SEQUENCE [LARGE SCALE GENOMIC DNA]</scope>
    <source>
        <strain evidence="8 9">DSM 44592</strain>
    </source>
</reference>
<keyword evidence="9" id="KW-1185">Reference proteome</keyword>
<feature type="compositionally biased region" description="Polar residues" evidence="6">
    <location>
        <begin position="375"/>
        <end position="388"/>
    </location>
</feature>
<keyword evidence="5 7" id="KW-0472">Membrane</keyword>
<evidence type="ECO:0000256" key="2">
    <source>
        <dbReference type="ARBA" id="ARBA00022475"/>
    </source>
</evidence>
<dbReference type="InterPro" id="IPR017039">
    <property type="entry name" value="Virul_fac_BrkB"/>
</dbReference>
<dbReference type="PANTHER" id="PTHR30213">
    <property type="entry name" value="INNER MEMBRANE PROTEIN YHJD"/>
    <property type="match status" value="1"/>
</dbReference>
<evidence type="ECO:0000256" key="3">
    <source>
        <dbReference type="ARBA" id="ARBA00022692"/>
    </source>
</evidence>
<feature type="transmembrane region" description="Helical" evidence="7">
    <location>
        <begin position="232"/>
        <end position="253"/>
    </location>
</feature>
<protein>
    <submittedName>
        <fullName evidence="8">Ribonuclease BN</fullName>
    </submittedName>
</protein>
<evidence type="ECO:0000256" key="5">
    <source>
        <dbReference type="ARBA" id="ARBA00023136"/>
    </source>
</evidence>
<gene>
    <name evidence="8" type="ORF">H480_39360</name>
</gene>
<dbReference type="GO" id="GO:0005886">
    <property type="term" value="C:plasma membrane"/>
    <property type="evidence" value="ECO:0007669"/>
    <property type="project" value="UniProtKB-SubCell"/>
</dbReference>
<dbReference type="EMBL" id="AOUO01000673">
    <property type="protein sequence ID" value="EOD62989.1"/>
    <property type="molecule type" value="Genomic_DNA"/>
</dbReference>
<evidence type="ECO:0000256" key="7">
    <source>
        <dbReference type="SAM" id="Phobius"/>
    </source>
</evidence>
<feature type="transmembrane region" description="Helical" evidence="7">
    <location>
        <begin position="155"/>
        <end position="177"/>
    </location>
</feature>
<organism evidence="8 9">
    <name type="scientific">Amycolatopsis vancoresmycina DSM 44592</name>
    <dbReference type="NCBI Taxonomy" id="1292037"/>
    <lineage>
        <taxon>Bacteria</taxon>
        <taxon>Bacillati</taxon>
        <taxon>Actinomycetota</taxon>
        <taxon>Actinomycetes</taxon>
        <taxon>Pseudonocardiales</taxon>
        <taxon>Pseudonocardiaceae</taxon>
        <taxon>Amycolatopsis</taxon>
    </lineage>
</organism>
<evidence type="ECO:0000313" key="9">
    <source>
        <dbReference type="Proteomes" id="UP000014139"/>
    </source>
</evidence>
<feature type="transmembrane region" description="Helical" evidence="7">
    <location>
        <begin position="265"/>
        <end position="289"/>
    </location>
</feature>
<comment type="caution">
    <text evidence="8">The sequence shown here is derived from an EMBL/GenBank/DDBJ whole genome shotgun (WGS) entry which is preliminary data.</text>
</comment>
<dbReference type="PATRIC" id="fig|1292037.4.peg.7385"/>
<keyword evidence="2" id="KW-1003">Cell membrane</keyword>
<evidence type="ECO:0000256" key="6">
    <source>
        <dbReference type="SAM" id="MobiDB-lite"/>
    </source>
</evidence>
<dbReference type="AlphaFoldDB" id="R1HXM2"/>
<dbReference type="PANTHER" id="PTHR30213:SF0">
    <property type="entry name" value="UPF0761 MEMBRANE PROTEIN YIHY"/>
    <property type="match status" value="1"/>
</dbReference>
<proteinExistence type="predicted"/>
<evidence type="ECO:0000256" key="1">
    <source>
        <dbReference type="ARBA" id="ARBA00004651"/>
    </source>
</evidence>
<dbReference type="Proteomes" id="UP000014139">
    <property type="component" value="Unassembled WGS sequence"/>
</dbReference>
<evidence type="ECO:0000256" key="4">
    <source>
        <dbReference type="ARBA" id="ARBA00022989"/>
    </source>
</evidence>
<dbReference type="eggNOG" id="COG1295">
    <property type="taxonomic scope" value="Bacteria"/>
</dbReference>
<keyword evidence="4 7" id="KW-1133">Transmembrane helix</keyword>
<feature type="transmembrane region" description="Helical" evidence="7">
    <location>
        <begin position="197"/>
        <end position="220"/>
    </location>
</feature>
<keyword evidence="3 7" id="KW-0812">Transmembrane</keyword>